<sequence>MGLKVGVELGVQRAHYAADMLSKWPSCTRYYLVDIWRQQVNYEDLANVDNKEQEKILQEAKANVARFGSKVVFLRNFTYEAAKAITEPLDFVYVDARHDYCGTYEDIELFWPKLRNGGVMAGHDYLEAPQVKTISNQNWAKCHNGTEHQGAVKGAVDDFFARLGLPVHVTYQDPPWSSWIVLKP</sequence>
<dbReference type="Gene3D" id="3.40.50.150">
    <property type="entry name" value="Vaccinia Virus protein VP39"/>
    <property type="match status" value="1"/>
</dbReference>
<protein>
    <recommendedName>
        <fullName evidence="3">O-methyltransferase</fullName>
    </recommendedName>
</protein>
<gene>
    <name evidence="1" type="ORF">HYH02_014610</name>
</gene>
<dbReference type="AlphaFoldDB" id="A0A835VTM9"/>
<comment type="caution">
    <text evidence="1">The sequence shown here is derived from an EMBL/GenBank/DDBJ whole genome shotgun (WGS) entry which is preliminary data.</text>
</comment>
<reference evidence="1" key="1">
    <citation type="journal article" date="2020" name="bioRxiv">
        <title>Comparative genomics of Chlamydomonas.</title>
        <authorList>
            <person name="Craig R.J."/>
            <person name="Hasan A.R."/>
            <person name="Ness R.W."/>
            <person name="Keightley P.D."/>
        </authorList>
    </citation>
    <scope>NUCLEOTIDE SEQUENCE</scope>
    <source>
        <strain evidence="1">CCAP 11/173</strain>
    </source>
</reference>
<dbReference type="PANTHER" id="PTHR37909:SF1">
    <property type="entry name" value="S-ADENOSYL-L-METHIONINE-DEPENDENT METHYLTRANSFERASES SUPERFAMILY PROTEIN"/>
    <property type="match status" value="1"/>
</dbReference>
<dbReference type="PANTHER" id="PTHR37909">
    <property type="entry name" value="S-ADENOSYL-L-METHIONINE-DEPENDENT METHYLTRANSFERASES SUPERFAMILY PROTEIN"/>
    <property type="match status" value="1"/>
</dbReference>
<evidence type="ECO:0000313" key="1">
    <source>
        <dbReference type="EMBL" id="KAG2427390.1"/>
    </source>
</evidence>
<name>A0A835VTM9_9CHLO</name>
<dbReference type="SUPFAM" id="SSF53335">
    <property type="entry name" value="S-adenosyl-L-methionine-dependent methyltransferases"/>
    <property type="match status" value="1"/>
</dbReference>
<dbReference type="OrthoDB" id="186626at2759"/>
<accession>A0A835VTM9</accession>
<dbReference type="Proteomes" id="UP000613740">
    <property type="component" value="Unassembled WGS sequence"/>
</dbReference>
<organism evidence="1 2">
    <name type="scientific">Chlamydomonas schloesseri</name>
    <dbReference type="NCBI Taxonomy" id="2026947"/>
    <lineage>
        <taxon>Eukaryota</taxon>
        <taxon>Viridiplantae</taxon>
        <taxon>Chlorophyta</taxon>
        <taxon>core chlorophytes</taxon>
        <taxon>Chlorophyceae</taxon>
        <taxon>CS clade</taxon>
        <taxon>Chlamydomonadales</taxon>
        <taxon>Chlamydomonadaceae</taxon>
        <taxon>Chlamydomonas</taxon>
    </lineage>
</organism>
<dbReference type="EMBL" id="JAEHOD010000101">
    <property type="protein sequence ID" value="KAG2427390.1"/>
    <property type="molecule type" value="Genomic_DNA"/>
</dbReference>
<dbReference type="Pfam" id="PF13578">
    <property type="entry name" value="Methyltransf_24"/>
    <property type="match status" value="1"/>
</dbReference>
<proteinExistence type="predicted"/>
<evidence type="ECO:0008006" key="3">
    <source>
        <dbReference type="Google" id="ProtNLM"/>
    </source>
</evidence>
<evidence type="ECO:0000313" key="2">
    <source>
        <dbReference type="Proteomes" id="UP000613740"/>
    </source>
</evidence>
<dbReference type="InterPro" id="IPR029063">
    <property type="entry name" value="SAM-dependent_MTases_sf"/>
</dbReference>
<keyword evidence="2" id="KW-1185">Reference proteome</keyword>